<feature type="transmembrane region" description="Helical" evidence="6">
    <location>
        <begin position="124"/>
        <end position="144"/>
    </location>
</feature>
<comment type="caution">
    <text evidence="7">The sequence shown here is derived from an EMBL/GenBank/DDBJ whole genome shotgun (WGS) entry which is preliminary data.</text>
</comment>
<dbReference type="GO" id="GO:0022857">
    <property type="term" value="F:transmembrane transporter activity"/>
    <property type="evidence" value="ECO:0007669"/>
    <property type="project" value="InterPro"/>
</dbReference>
<evidence type="ECO:0000313" key="8">
    <source>
        <dbReference type="Proteomes" id="UP000192247"/>
    </source>
</evidence>
<dbReference type="InParanoid" id="A0A1V9XKY9"/>
<feature type="non-terminal residue" evidence="7">
    <location>
        <position position="1"/>
    </location>
</feature>
<feature type="compositionally biased region" description="Cys residues" evidence="5">
    <location>
        <begin position="532"/>
        <end position="541"/>
    </location>
</feature>
<feature type="transmembrane region" description="Helical" evidence="6">
    <location>
        <begin position="473"/>
        <end position="491"/>
    </location>
</feature>
<sequence>CPGTMDKTGSTYTLHASADSVLSLPLEGCQSPSPSVGRAAQRYTNSFVPPSVKHRIKVTVSFVRNLKLEAFLLVYVMAFSMRLITTQDLLLTKACLQQQNISETECAKPSEELKSRIEREANTVNLFTILVQLLPSAVLSIFVGTWSDKYGNKIPILAAVVGGMLCDVCNILVAMSLQSSLYWSVLAALPNGVSGGLVCVWAAVYSHATISTSPELRTLKFLFIGLAIQLGFPFGQFVSGQVFKSWGYVPVYICSWTLMLGCFVWMIVVVQGQKNPGVSWTQMASEFFKLDNFVEGVRTTMRPRPHSGRNQILLMLITMCIIVLNAETTRSVTYYFVKKQFDWSLTKYSNVTSLFALTNLISLGPIVLILTKGLRVHDLTLSVIGVTSMMLQNFTRGLAVQEWMYYASGILGIAGGVSTIGITSYVSRIVSQKEIARMFSFWAACEAIVPVLGDVMSSQVFNATIDVFPGAPFVISSILLVIALGSLVYCYRKSRSDSFEPFENDGISQAVDGEDERHQASEMVHSPSSTPSCCCSSGADR</sequence>
<accession>A0A1V9XKY9</accession>
<dbReference type="EMBL" id="MNPL01008680">
    <property type="protein sequence ID" value="OQR74126.1"/>
    <property type="molecule type" value="Genomic_DNA"/>
</dbReference>
<feature type="transmembrane region" description="Helical" evidence="6">
    <location>
        <begin position="439"/>
        <end position="461"/>
    </location>
</feature>
<name>A0A1V9XKY9_9ACAR</name>
<dbReference type="PANTHER" id="PTHR23507">
    <property type="entry name" value="ZGC:174356"/>
    <property type="match status" value="1"/>
</dbReference>
<evidence type="ECO:0000256" key="5">
    <source>
        <dbReference type="SAM" id="MobiDB-lite"/>
    </source>
</evidence>
<dbReference type="Proteomes" id="UP000192247">
    <property type="component" value="Unassembled WGS sequence"/>
</dbReference>
<protein>
    <submittedName>
        <fullName evidence="7">Proton-coupled folate transporter-like</fullName>
    </submittedName>
</protein>
<feature type="transmembrane region" description="Helical" evidence="6">
    <location>
        <begin position="348"/>
        <end position="370"/>
    </location>
</feature>
<comment type="subcellular location">
    <subcellularLocation>
        <location evidence="1">Membrane</location>
        <topology evidence="1">Multi-pass membrane protein</topology>
    </subcellularLocation>
</comment>
<evidence type="ECO:0000256" key="1">
    <source>
        <dbReference type="ARBA" id="ARBA00004141"/>
    </source>
</evidence>
<feature type="transmembrane region" description="Helical" evidence="6">
    <location>
        <begin position="181"/>
        <end position="206"/>
    </location>
</feature>
<evidence type="ECO:0000256" key="2">
    <source>
        <dbReference type="ARBA" id="ARBA00022692"/>
    </source>
</evidence>
<feature type="transmembrane region" description="Helical" evidence="6">
    <location>
        <begin position="312"/>
        <end position="336"/>
    </location>
</feature>
<organism evidence="7 8">
    <name type="scientific">Tropilaelaps mercedesae</name>
    <dbReference type="NCBI Taxonomy" id="418985"/>
    <lineage>
        <taxon>Eukaryota</taxon>
        <taxon>Metazoa</taxon>
        <taxon>Ecdysozoa</taxon>
        <taxon>Arthropoda</taxon>
        <taxon>Chelicerata</taxon>
        <taxon>Arachnida</taxon>
        <taxon>Acari</taxon>
        <taxon>Parasitiformes</taxon>
        <taxon>Mesostigmata</taxon>
        <taxon>Gamasina</taxon>
        <taxon>Dermanyssoidea</taxon>
        <taxon>Laelapidae</taxon>
        <taxon>Tropilaelaps</taxon>
    </lineage>
</organism>
<dbReference type="InterPro" id="IPR036259">
    <property type="entry name" value="MFS_trans_sf"/>
</dbReference>
<keyword evidence="2 6" id="KW-0812">Transmembrane</keyword>
<dbReference type="SUPFAM" id="SSF103473">
    <property type="entry name" value="MFS general substrate transporter"/>
    <property type="match status" value="1"/>
</dbReference>
<dbReference type="InterPro" id="IPR011701">
    <property type="entry name" value="MFS"/>
</dbReference>
<feature type="transmembrane region" description="Helical" evidence="6">
    <location>
        <begin position="249"/>
        <end position="270"/>
    </location>
</feature>
<dbReference type="Pfam" id="PF07690">
    <property type="entry name" value="MFS_1"/>
    <property type="match status" value="1"/>
</dbReference>
<keyword evidence="8" id="KW-1185">Reference proteome</keyword>
<evidence type="ECO:0000313" key="7">
    <source>
        <dbReference type="EMBL" id="OQR74126.1"/>
    </source>
</evidence>
<feature type="transmembrane region" description="Helical" evidence="6">
    <location>
        <begin position="218"/>
        <end position="237"/>
    </location>
</feature>
<dbReference type="Gene3D" id="1.20.1250.20">
    <property type="entry name" value="MFS general substrate transporter like domains"/>
    <property type="match status" value="2"/>
</dbReference>
<evidence type="ECO:0000256" key="3">
    <source>
        <dbReference type="ARBA" id="ARBA00022989"/>
    </source>
</evidence>
<keyword evidence="4 6" id="KW-0472">Membrane</keyword>
<dbReference type="PANTHER" id="PTHR23507:SF1">
    <property type="entry name" value="FI18259P1-RELATED"/>
    <property type="match status" value="1"/>
</dbReference>
<proteinExistence type="predicted"/>
<dbReference type="OrthoDB" id="6415315at2759"/>
<dbReference type="FunCoup" id="A0A1V9XKY9">
    <property type="interactions" value="14"/>
</dbReference>
<reference evidence="7 8" key="1">
    <citation type="journal article" date="2017" name="Gigascience">
        <title>Draft genome of the honey bee ectoparasitic mite, Tropilaelaps mercedesae, is shaped by the parasitic life history.</title>
        <authorList>
            <person name="Dong X."/>
            <person name="Armstrong S.D."/>
            <person name="Xia D."/>
            <person name="Makepeace B.L."/>
            <person name="Darby A.C."/>
            <person name="Kadowaki T."/>
        </authorList>
    </citation>
    <scope>NUCLEOTIDE SEQUENCE [LARGE SCALE GENOMIC DNA]</scope>
    <source>
        <strain evidence="7">Wuxi-XJTLU</strain>
    </source>
</reference>
<evidence type="ECO:0000256" key="4">
    <source>
        <dbReference type="ARBA" id="ARBA00023136"/>
    </source>
</evidence>
<feature type="transmembrane region" description="Helical" evidence="6">
    <location>
        <begin position="405"/>
        <end position="427"/>
    </location>
</feature>
<gene>
    <name evidence="7" type="ORF">BIW11_09285</name>
</gene>
<feature type="region of interest" description="Disordered" evidence="5">
    <location>
        <begin position="502"/>
        <end position="541"/>
    </location>
</feature>
<dbReference type="AlphaFoldDB" id="A0A1V9XKY9"/>
<evidence type="ECO:0000256" key="6">
    <source>
        <dbReference type="SAM" id="Phobius"/>
    </source>
</evidence>
<feature type="transmembrane region" description="Helical" evidence="6">
    <location>
        <begin position="156"/>
        <end position="175"/>
    </location>
</feature>
<keyword evidence="3 6" id="KW-1133">Transmembrane helix</keyword>
<dbReference type="GO" id="GO:0016020">
    <property type="term" value="C:membrane"/>
    <property type="evidence" value="ECO:0007669"/>
    <property type="project" value="UniProtKB-SubCell"/>
</dbReference>